<feature type="domain" description="DDE-1" evidence="1">
    <location>
        <begin position="183"/>
        <end position="272"/>
    </location>
</feature>
<dbReference type="OrthoDB" id="423977at2759"/>
<reference evidence="2" key="1">
    <citation type="submission" date="2021-02" db="EMBL/GenBank/DDBJ databases">
        <authorList>
            <person name="Dougan E. K."/>
            <person name="Rhodes N."/>
            <person name="Thang M."/>
            <person name="Chan C."/>
        </authorList>
    </citation>
    <scope>NUCLEOTIDE SEQUENCE</scope>
</reference>
<evidence type="ECO:0000259" key="1">
    <source>
        <dbReference type="Pfam" id="PF03184"/>
    </source>
</evidence>
<comment type="caution">
    <text evidence="2">The sequence shown here is derived from an EMBL/GenBank/DDBJ whole genome shotgun (WGS) entry which is preliminary data.</text>
</comment>
<proteinExistence type="predicted"/>
<evidence type="ECO:0000313" key="2">
    <source>
        <dbReference type="EMBL" id="CAE7035539.1"/>
    </source>
</evidence>
<dbReference type="AlphaFoldDB" id="A0A812IGE9"/>
<accession>A0A812IGE9</accession>
<dbReference type="Pfam" id="PF03184">
    <property type="entry name" value="DDE_1"/>
    <property type="match status" value="1"/>
</dbReference>
<dbReference type="GO" id="GO:0003676">
    <property type="term" value="F:nucleic acid binding"/>
    <property type="evidence" value="ECO:0007669"/>
    <property type="project" value="InterPro"/>
</dbReference>
<protein>
    <recommendedName>
        <fullName evidence="1">DDE-1 domain-containing protein</fullName>
    </recommendedName>
</protein>
<dbReference type="Proteomes" id="UP000604046">
    <property type="component" value="Unassembled WGS sequence"/>
</dbReference>
<organism evidence="2 3">
    <name type="scientific">Symbiodinium natans</name>
    <dbReference type="NCBI Taxonomy" id="878477"/>
    <lineage>
        <taxon>Eukaryota</taxon>
        <taxon>Sar</taxon>
        <taxon>Alveolata</taxon>
        <taxon>Dinophyceae</taxon>
        <taxon>Suessiales</taxon>
        <taxon>Symbiodiniaceae</taxon>
        <taxon>Symbiodinium</taxon>
    </lineage>
</organism>
<keyword evidence="3" id="KW-1185">Reference proteome</keyword>
<gene>
    <name evidence="2" type="ORF">SNAT2548_LOCUS4309</name>
</gene>
<dbReference type="InterPro" id="IPR004875">
    <property type="entry name" value="DDE_SF_endonuclease_dom"/>
</dbReference>
<name>A0A812IGE9_9DINO</name>
<sequence length="389" mass="44509">MEYVVQHRLRSWVEHLNCDKGVAPSRAMLTAHAGQCIPDIVPAEIRQRLERQLHGPARGQRKWLSRFRRRWKCRVGALPALAYWQWLGFARLEAVTAGQEPLIVNVDETSISFVTGLKGTVIKACKGKRAREAASLSQRRSNFTYLAAITPDPAIQPFLPQFVLLNEHQISKEELAAAVRSAPPNVRMLRRPSAWCDNAVMRQYLSALRASLQTAAPDRYAILLLDVARAHVHNSIRDHAKRCRVRLVYVPAGTTKYLQPCDLQLFHSFKRVLEEVWRERKGHAVIGALTMQFRLGVLFEAMKRVLATRKWEKAFQLAGVLGDQRSIKRSLLDVLGWTQVPEIPVRPPSLADAARIFPRRMKIDTMSYIYWHKDRPLPDEARRNLPCLD</sequence>
<evidence type="ECO:0000313" key="3">
    <source>
        <dbReference type="Proteomes" id="UP000604046"/>
    </source>
</evidence>
<dbReference type="EMBL" id="CAJNDS010000265">
    <property type="protein sequence ID" value="CAE7035539.1"/>
    <property type="molecule type" value="Genomic_DNA"/>
</dbReference>